<gene>
    <name evidence="2" type="ORF">GCM10018781_30810</name>
</gene>
<evidence type="ECO:0008006" key="4">
    <source>
        <dbReference type="Google" id="ProtNLM"/>
    </source>
</evidence>
<sequence>MNGREAATSVAPIALEPTGPEQPPEPPPRQAAREPRRPAPDAPARTPAARRLPGAARRARLKEHEAALVGGYRELARLAYLVLPGGTDRHHRVLAAHAVVQQALRGRGQDGPPVDPSTGPYEGRAQEAVRLQVLRGALARPLRRRLLPLPRLWGLRLFTAAGSPEDLALDQELAWATPHTRAGYALRVLEGLPSDRVVALLDRAGVPDPGGALAEAERIHAGHRAAGRDLDRSPEFDPCAVRAQPTDLLRRRAKGRLLAAAAAAVLAAAVGLAPAQGPAPSAQRAGSAADPAGRALPPPRRAADDAWRQIARLDFGVWPARGDLTTDQALLGRAAAAWSGPAPQVRRTVEPGTPDGPPGAAQLLYAGRPDGAAVVVLYGEGRLARYTEGPQPELTLARADDADVTTAAALALTRTPEGARYLLAPWVDAADTRDLRTPDAAARPVPHPDGLTPPLALTADASCARRPVLQLRSSPVVAEQHAFLLADVGGLLPAHLTWTPPPDGTPARPPREATGPEALAAWARTSCGLPGAGPADAGPGTRALNTWAFATQQLPEGEGAATWVCVRRDRWDGGGSAATALLLPDPRRTAPEPLRTAGAPETRACSRFDQNVLAATWWRGRSGKSYLLMAGSRRLVSVSATGALTLPETRTPARALAVPGAGQGEVRLTGLLDTGARIGTLR</sequence>
<feature type="compositionally biased region" description="Low complexity" evidence="1">
    <location>
        <begin position="42"/>
        <end position="56"/>
    </location>
</feature>
<reference evidence="2" key="1">
    <citation type="journal article" date="2014" name="Int. J. Syst. Evol. Microbiol.">
        <title>Complete genome sequence of Corynebacterium casei LMG S-19264T (=DSM 44701T), isolated from a smear-ripened cheese.</title>
        <authorList>
            <consortium name="US DOE Joint Genome Institute (JGI-PGF)"/>
            <person name="Walter F."/>
            <person name="Albersmeier A."/>
            <person name="Kalinowski J."/>
            <person name="Ruckert C."/>
        </authorList>
    </citation>
    <scope>NUCLEOTIDE SEQUENCE</scope>
    <source>
        <strain evidence="2">JCM 4646</strain>
    </source>
</reference>
<dbReference type="GeneID" id="95353522"/>
<dbReference type="AlphaFoldDB" id="A0A919FQL7"/>
<protein>
    <recommendedName>
        <fullName evidence="4">DNA-directed RNA polymerase specialized sigma24 family protein</fullName>
    </recommendedName>
</protein>
<comment type="caution">
    <text evidence="2">The sequence shown here is derived from an EMBL/GenBank/DDBJ whole genome shotgun (WGS) entry which is preliminary data.</text>
</comment>
<evidence type="ECO:0000313" key="2">
    <source>
        <dbReference type="EMBL" id="GHH70671.1"/>
    </source>
</evidence>
<reference evidence="2" key="2">
    <citation type="submission" date="2020-09" db="EMBL/GenBank/DDBJ databases">
        <authorList>
            <person name="Sun Q."/>
            <person name="Ohkuma M."/>
        </authorList>
    </citation>
    <scope>NUCLEOTIDE SEQUENCE</scope>
    <source>
        <strain evidence="2">JCM 4646</strain>
    </source>
</reference>
<name>A0A919FQL7_9ACTN</name>
<feature type="region of interest" description="Disordered" evidence="1">
    <location>
        <begin position="1"/>
        <end position="57"/>
    </location>
</feature>
<accession>A0A919FQL7</accession>
<proteinExistence type="predicted"/>
<feature type="region of interest" description="Disordered" evidence="1">
    <location>
        <begin position="275"/>
        <end position="302"/>
    </location>
</feature>
<dbReference type="Proteomes" id="UP000617734">
    <property type="component" value="Unassembled WGS sequence"/>
</dbReference>
<evidence type="ECO:0000256" key="1">
    <source>
        <dbReference type="SAM" id="MobiDB-lite"/>
    </source>
</evidence>
<organism evidence="2 3">
    <name type="scientific">Kitasatospora indigofera</name>
    <dbReference type="NCBI Taxonomy" id="67307"/>
    <lineage>
        <taxon>Bacteria</taxon>
        <taxon>Bacillati</taxon>
        <taxon>Actinomycetota</taxon>
        <taxon>Actinomycetes</taxon>
        <taxon>Kitasatosporales</taxon>
        <taxon>Streptomycetaceae</taxon>
        <taxon>Kitasatospora</taxon>
    </lineage>
</organism>
<dbReference type="EMBL" id="BNBO01000014">
    <property type="protein sequence ID" value="GHH70671.1"/>
    <property type="molecule type" value="Genomic_DNA"/>
</dbReference>
<feature type="compositionally biased region" description="Pro residues" evidence="1">
    <location>
        <begin position="20"/>
        <end position="29"/>
    </location>
</feature>
<keyword evidence="3" id="KW-1185">Reference proteome</keyword>
<dbReference type="RefSeq" id="WP_190211389.1">
    <property type="nucleotide sequence ID" value="NZ_BNBO01000014.1"/>
</dbReference>
<evidence type="ECO:0000313" key="3">
    <source>
        <dbReference type="Proteomes" id="UP000617734"/>
    </source>
</evidence>